<comment type="caution">
    <text evidence="1">The sequence shown here is derived from an EMBL/GenBank/DDBJ whole genome shotgun (WGS) entry which is preliminary data.</text>
</comment>
<evidence type="ECO:0000313" key="1">
    <source>
        <dbReference type="EMBL" id="MBO8431639.1"/>
    </source>
</evidence>
<dbReference type="AlphaFoldDB" id="A0A9D9DUQ6"/>
<reference evidence="1" key="1">
    <citation type="submission" date="2020-10" db="EMBL/GenBank/DDBJ databases">
        <authorList>
            <person name="Gilroy R."/>
        </authorList>
    </citation>
    <scope>NUCLEOTIDE SEQUENCE</scope>
    <source>
        <strain evidence="1">10192</strain>
    </source>
</reference>
<evidence type="ECO:0000313" key="2">
    <source>
        <dbReference type="Proteomes" id="UP000823632"/>
    </source>
</evidence>
<organism evidence="1 2">
    <name type="scientific">Candidatus Scatousia excrementipullorum</name>
    <dbReference type="NCBI Taxonomy" id="2840936"/>
    <lineage>
        <taxon>Bacteria</taxon>
        <taxon>Candidatus Scatousia</taxon>
    </lineage>
</organism>
<gene>
    <name evidence="1" type="ORF">IAC76_09660</name>
</gene>
<reference evidence="1" key="2">
    <citation type="journal article" date="2021" name="PeerJ">
        <title>Extensive microbial diversity within the chicken gut microbiome revealed by metagenomics and culture.</title>
        <authorList>
            <person name="Gilroy R."/>
            <person name="Ravi A."/>
            <person name="Getino M."/>
            <person name="Pursley I."/>
            <person name="Horton D.L."/>
            <person name="Alikhan N.F."/>
            <person name="Baker D."/>
            <person name="Gharbi K."/>
            <person name="Hall N."/>
            <person name="Watson M."/>
            <person name="Adriaenssens E.M."/>
            <person name="Foster-Nyarko E."/>
            <person name="Jarju S."/>
            <person name="Secka A."/>
            <person name="Antonio M."/>
            <person name="Oren A."/>
            <person name="Chaudhuri R.R."/>
            <person name="La Ragione R."/>
            <person name="Hildebrand F."/>
            <person name="Pallen M.J."/>
        </authorList>
    </citation>
    <scope>NUCLEOTIDE SEQUENCE</scope>
    <source>
        <strain evidence="1">10192</strain>
    </source>
</reference>
<dbReference type="EMBL" id="JADIND010000218">
    <property type="protein sequence ID" value="MBO8431639.1"/>
    <property type="molecule type" value="Genomic_DNA"/>
</dbReference>
<sequence>MESKSLRLIMPKNTVWCHINKNLEEKYGVNNRCPQPSVSYNDSNIKCRGDYFMEEYAAKDGSVGRKAYKIITQKIENSGDFVRKSTTIEPYLCWEFPLHKSVQNLSKDGHYFIERSVGGSIINGYEMNLNYAKRPFSKGLKGKLQKAALLIANDSNGCERRILRGIGAFIFNIAKKIR</sequence>
<accession>A0A9D9DUQ6</accession>
<name>A0A9D9DUQ6_9BACT</name>
<dbReference type="Proteomes" id="UP000823632">
    <property type="component" value="Unassembled WGS sequence"/>
</dbReference>
<protein>
    <submittedName>
        <fullName evidence="1">Uncharacterized protein</fullName>
    </submittedName>
</protein>
<proteinExistence type="predicted"/>